<sequence length="101" mass="11822">MITWLLIWLESLCQITPALDILNARTTMYTPEIRRCTALRNRNLRPHRWHVAKQKRSAKAQPKHVNNEAEDRSHKKASMPKRTTASRINGRDNVPFKPTHT</sequence>
<evidence type="ECO:0000313" key="3">
    <source>
        <dbReference type="EMBL" id="KII83913.1"/>
    </source>
</evidence>
<evidence type="ECO:0000256" key="2">
    <source>
        <dbReference type="SAM" id="SignalP"/>
    </source>
</evidence>
<accession>A0A0C9T704</accession>
<dbReference type="EMBL" id="KN832573">
    <property type="protein sequence ID" value="KII83913.1"/>
    <property type="molecule type" value="Genomic_DNA"/>
</dbReference>
<evidence type="ECO:0000256" key="1">
    <source>
        <dbReference type="SAM" id="MobiDB-lite"/>
    </source>
</evidence>
<feature type="compositionally biased region" description="Basic residues" evidence="1">
    <location>
        <begin position="45"/>
        <end position="62"/>
    </location>
</feature>
<keyword evidence="4" id="KW-1185">Reference proteome</keyword>
<feature type="region of interest" description="Disordered" evidence="1">
    <location>
        <begin position="45"/>
        <end position="101"/>
    </location>
</feature>
<reference evidence="3 4" key="1">
    <citation type="submission" date="2014-06" db="EMBL/GenBank/DDBJ databases">
        <title>Evolutionary Origins and Diversification of the Mycorrhizal Mutualists.</title>
        <authorList>
            <consortium name="DOE Joint Genome Institute"/>
            <consortium name="Mycorrhizal Genomics Consortium"/>
            <person name="Kohler A."/>
            <person name="Kuo A."/>
            <person name="Nagy L.G."/>
            <person name="Floudas D."/>
            <person name="Copeland A."/>
            <person name="Barry K.W."/>
            <person name="Cichocki N."/>
            <person name="Veneault-Fourrey C."/>
            <person name="LaButti K."/>
            <person name="Lindquist E.A."/>
            <person name="Lipzen A."/>
            <person name="Lundell T."/>
            <person name="Morin E."/>
            <person name="Murat C."/>
            <person name="Riley R."/>
            <person name="Ohm R."/>
            <person name="Sun H."/>
            <person name="Tunlid A."/>
            <person name="Henrissat B."/>
            <person name="Grigoriev I.V."/>
            <person name="Hibbett D.S."/>
            <person name="Martin F."/>
        </authorList>
    </citation>
    <scope>NUCLEOTIDE SEQUENCE [LARGE SCALE GENOMIC DNA]</scope>
    <source>
        <strain evidence="3 4">FD-325 SS-3</strain>
    </source>
</reference>
<protein>
    <recommendedName>
        <fullName evidence="5">Secreted protein</fullName>
    </recommendedName>
</protein>
<feature type="chain" id="PRO_5002204091" description="Secreted protein" evidence="2">
    <location>
        <begin position="19"/>
        <end position="101"/>
    </location>
</feature>
<gene>
    <name evidence="3" type="ORF">PLICRDRAFT_431133</name>
</gene>
<evidence type="ECO:0008006" key="5">
    <source>
        <dbReference type="Google" id="ProtNLM"/>
    </source>
</evidence>
<keyword evidence="2" id="KW-0732">Signal</keyword>
<dbReference type="Proteomes" id="UP000053263">
    <property type="component" value="Unassembled WGS sequence"/>
</dbReference>
<organism evidence="3 4">
    <name type="scientific">Plicaturopsis crispa FD-325 SS-3</name>
    <dbReference type="NCBI Taxonomy" id="944288"/>
    <lineage>
        <taxon>Eukaryota</taxon>
        <taxon>Fungi</taxon>
        <taxon>Dikarya</taxon>
        <taxon>Basidiomycota</taxon>
        <taxon>Agaricomycotina</taxon>
        <taxon>Agaricomycetes</taxon>
        <taxon>Agaricomycetidae</taxon>
        <taxon>Amylocorticiales</taxon>
        <taxon>Amylocorticiaceae</taxon>
        <taxon>Plicatura</taxon>
        <taxon>Plicaturopsis crispa</taxon>
    </lineage>
</organism>
<evidence type="ECO:0000313" key="4">
    <source>
        <dbReference type="Proteomes" id="UP000053263"/>
    </source>
</evidence>
<dbReference type="HOGENOM" id="CLU_2292873_0_0_1"/>
<name>A0A0C9T704_PLICR</name>
<proteinExistence type="predicted"/>
<feature type="signal peptide" evidence="2">
    <location>
        <begin position="1"/>
        <end position="18"/>
    </location>
</feature>
<dbReference type="AlphaFoldDB" id="A0A0C9T704"/>